<reference evidence="2 3" key="1">
    <citation type="submission" date="2018-05" db="EMBL/GenBank/DDBJ databases">
        <title>Complete genome sequencing of three human clinical isolates of Staphylococcus caprae reveals virulence factors similar to those of S. epidermidis and S. capitis.</title>
        <authorList>
            <person name="Watanabe S."/>
            <person name="Cui L."/>
        </authorList>
    </citation>
    <scope>NUCLEOTIDE SEQUENCE [LARGE SCALE GENOMIC DNA]</scope>
    <source>
        <strain evidence="2 3">JMUB590</strain>
    </source>
</reference>
<evidence type="ECO:0000256" key="1">
    <source>
        <dbReference type="SAM" id="Phobius"/>
    </source>
</evidence>
<proteinExistence type="predicted"/>
<keyword evidence="1" id="KW-1133">Transmembrane helix</keyword>
<evidence type="ECO:0008006" key="4">
    <source>
        <dbReference type="Google" id="ProtNLM"/>
    </source>
</evidence>
<protein>
    <recommendedName>
        <fullName evidence="4">Phage protein</fullName>
    </recommendedName>
</protein>
<dbReference type="RefSeq" id="WP_162837223.1">
    <property type="nucleotide sequence ID" value="NZ_AP018585.1"/>
</dbReference>
<gene>
    <name evidence="2" type="ORF">JMUB590_1788</name>
</gene>
<keyword evidence="1" id="KW-0812">Transmembrane</keyword>
<keyword evidence="1" id="KW-0472">Membrane</keyword>
<name>A0ABN5W590_9STAP</name>
<evidence type="ECO:0000313" key="2">
    <source>
        <dbReference type="EMBL" id="BBD92845.1"/>
    </source>
</evidence>
<dbReference type="Proteomes" id="UP000274772">
    <property type="component" value="Chromosome"/>
</dbReference>
<feature type="transmembrane region" description="Helical" evidence="1">
    <location>
        <begin position="12"/>
        <end position="42"/>
    </location>
</feature>
<accession>A0ABN5W590</accession>
<sequence>MKYLLSYMTMILAMIVTLLVGGGFTSIIGVAILVFIASTFFWNEWLKIKKTERRTNV</sequence>
<keyword evidence="3" id="KW-1185">Reference proteome</keyword>
<dbReference type="EMBL" id="AP018586">
    <property type="protein sequence ID" value="BBD92845.1"/>
    <property type="molecule type" value="Genomic_DNA"/>
</dbReference>
<organism evidence="2 3">
    <name type="scientific">Staphylococcus caprae</name>
    <dbReference type="NCBI Taxonomy" id="29380"/>
    <lineage>
        <taxon>Bacteria</taxon>
        <taxon>Bacillati</taxon>
        <taxon>Bacillota</taxon>
        <taxon>Bacilli</taxon>
        <taxon>Bacillales</taxon>
        <taxon>Staphylococcaceae</taxon>
        <taxon>Staphylococcus</taxon>
    </lineage>
</organism>
<evidence type="ECO:0000313" key="3">
    <source>
        <dbReference type="Proteomes" id="UP000274772"/>
    </source>
</evidence>
<dbReference type="GeneID" id="58052295"/>